<name>A0A244CSY8_PSEDV</name>
<reference evidence="2 3" key="1">
    <citation type="submission" date="2017-02" db="EMBL/GenBank/DDBJ databases">
        <title>Pseudoalteromonas ulvae TC14 Genome.</title>
        <authorList>
            <person name="Molmeret M."/>
        </authorList>
    </citation>
    <scope>NUCLEOTIDE SEQUENCE [LARGE SCALE GENOMIC DNA]</scope>
    <source>
        <strain evidence="2">TC14</strain>
    </source>
</reference>
<organism evidence="2 3">
    <name type="scientific">Pseudoalteromonas ulvae</name>
    <dbReference type="NCBI Taxonomy" id="107327"/>
    <lineage>
        <taxon>Bacteria</taxon>
        <taxon>Pseudomonadati</taxon>
        <taxon>Pseudomonadota</taxon>
        <taxon>Gammaproteobacteria</taxon>
        <taxon>Alteromonadales</taxon>
        <taxon>Pseudoalteromonadaceae</taxon>
        <taxon>Pseudoalteromonas</taxon>
    </lineage>
</organism>
<protein>
    <recommendedName>
        <fullName evidence="4">DUF2946 domain-containing protein</fullName>
    </recommendedName>
</protein>
<proteinExistence type="predicted"/>
<dbReference type="EMBL" id="MWPV01000001">
    <property type="protein sequence ID" value="OUL58742.1"/>
    <property type="molecule type" value="Genomic_DNA"/>
</dbReference>
<dbReference type="AlphaFoldDB" id="A0A244CSY8"/>
<keyword evidence="1" id="KW-0732">Signal</keyword>
<feature type="signal peptide" evidence="1">
    <location>
        <begin position="1"/>
        <end position="25"/>
    </location>
</feature>
<comment type="caution">
    <text evidence="2">The sequence shown here is derived from an EMBL/GenBank/DDBJ whole genome shotgun (WGS) entry which is preliminary data.</text>
</comment>
<sequence length="116" mass="13310">MPQKVTLLTFIFMIVLQSLSTVVVANQVHQDPPTHLELAHAHFQDDVLADKPTPVENSNHDSQDCHHCGHCHGSHSQWNTHSAHSFCKLVQFEHKYLYFHSNKQHISQNVYRPPIA</sequence>
<accession>A0A244CSY8</accession>
<evidence type="ECO:0000256" key="1">
    <source>
        <dbReference type="SAM" id="SignalP"/>
    </source>
</evidence>
<keyword evidence="3" id="KW-1185">Reference proteome</keyword>
<dbReference type="Proteomes" id="UP000194841">
    <property type="component" value="Unassembled WGS sequence"/>
</dbReference>
<feature type="chain" id="PRO_5012512458" description="DUF2946 domain-containing protein" evidence="1">
    <location>
        <begin position="26"/>
        <end position="116"/>
    </location>
</feature>
<evidence type="ECO:0000313" key="3">
    <source>
        <dbReference type="Proteomes" id="UP000194841"/>
    </source>
</evidence>
<gene>
    <name evidence="2" type="ORF">B1199_00170</name>
</gene>
<evidence type="ECO:0000313" key="2">
    <source>
        <dbReference type="EMBL" id="OUL58742.1"/>
    </source>
</evidence>
<dbReference type="RefSeq" id="WP_086742123.1">
    <property type="nucleotide sequence ID" value="NZ_MWPV01000001.1"/>
</dbReference>
<evidence type="ECO:0008006" key="4">
    <source>
        <dbReference type="Google" id="ProtNLM"/>
    </source>
</evidence>